<evidence type="ECO:0000313" key="3">
    <source>
        <dbReference type="Proteomes" id="UP000185469"/>
    </source>
</evidence>
<evidence type="ECO:0000256" key="1">
    <source>
        <dbReference type="SAM" id="SignalP"/>
    </source>
</evidence>
<feature type="chain" id="PRO_5012046825" evidence="1">
    <location>
        <begin position="28"/>
        <end position="124"/>
    </location>
</feature>
<name>A0A1L7CZC4_9CORY</name>
<organism evidence="2 3">
    <name type="scientific">Corynebacterium sphenisci DSM 44792</name>
    <dbReference type="NCBI Taxonomy" id="1437874"/>
    <lineage>
        <taxon>Bacteria</taxon>
        <taxon>Bacillati</taxon>
        <taxon>Actinomycetota</taxon>
        <taxon>Actinomycetes</taxon>
        <taxon>Mycobacteriales</taxon>
        <taxon>Corynebacteriaceae</taxon>
        <taxon>Corynebacterium</taxon>
    </lineage>
</organism>
<gene>
    <name evidence="2" type="ORF">CSPHI_09705</name>
</gene>
<dbReference type="AlphaFoldDB" id="A0A1L7CZC4"/>
<proteinExistence type="predicted"/>
<dbReference type="EMBL" id="CP009248">
    <property type="protein sequence ID" value="APT91235.1"/>
    <property type="molecule type" value="Genomic_DNA"/>
</dbReference>
<dbReference type="RefSeq" id="WP_075692792.1">
    <property type="nucleotide sequence ID" value="NZ_CP009248.1"/>
</dbReference>
<keyword evidence="3" id="KW-1185">Reference proteome</keyword>
<feature type="signal peptide" evidence="1">
    <location>
        <begin position="1"/>
        <end position="27"/>
    </location>
</feature>
<dbReference type="Proteomes" id="UP000185469">
    <property type="component" value="Chromosome"/>
</dbReference>
<reference evidence="2 3" key="1">
    <citation type="submission" date="2014-08" db="EMBL/GenBank/DDBJ databases">
        <title>Complete genome sequence of Corynebacterium sphenisci CECT 5990(T) (=DSM 44792(T)), isolated from healthy wild penguins.</title>
        <authorList>
            <person name="Ruckert C."/>
            <person name="Albersmeier A."/>
            <person name="Winkler A."/>
            <person name="Kalinowski J."/>
        </authorList>
    </citation>
    <scope>NUCLEOTIDE SEQUENCE [LARGE SCALE GENOMIC DNA]</scope>
    <source>
        <strain evidence="2 3">DSM 44792</strain>
    </source>
</reference>
<accession>A0A1L7CZC4</accession>
<keyword evidence="1" id="KW-0732">Signal</keyword>
<sequence>MHAIARTIAAGAAAAGLLLAAPGAAGALEVYDKPGDSRVYSPIEQPEDSIIISPYGQEATCFSVLGGKGGMGPACFQQRYDGKWVNLFHVVDSVHVYPVWEDPRAMLDALPPEIRDDVAEALGL</sequence>
<dbReference type="OrthoDB" id="4409780at2"/>
<evidence type="ECO:0000313" key="2">
    <source>
        <dbReference type="EMBL" id="APT91235.1"/>
    </source>
</evidence>
<dbReference type="KEGG" id="csph:CSPHI_09705"/>
<protein>
    <submittedName>
        <fullName evidence="2">Uncharacterized protein</fullName>
    </submittedName>
</protein>